<feature type="domain" description="ABC-2 type transporter transmembrane" evidence="6">
    <location>
        <begin position="474"/>
        <end position="671"/>
    </location>
</feature>
<organism evidence="7 8">
    <name type="scientific">Mumia zhuanghuii</name>
    <dbReference type="NCBI Taxonomy" id="2585211"/>
    <lineage>
        <taxon>Bacteria</taxon>
        <taxon>Bacillati</taxon>
        <taxon>Actinomycetota</taxon>
        <taxon>Actinomycetes</taxon>
        <taxon>Propionibacteriales</taxon>
        <taxon>Nocardioidaceae</taxon>
        <taxon>Mumia</taxon>
    </lineage>
</organism>
<dbReference type="OrthoDB" id="9811483at2"/>
<evidence type="ECO:0000256" key="5">
    <source>
        <dbReference type="SAM" id="Phobius"/>
    </source>
</evidence>
<feature type="transmembrane region" description="Helical" evidence="5">
    <location>
        <begin position="495"/>
        <end position="518"/>
    </location>
</feature>
<protein>
    <submittedName>
        <fullName evidence="7">YhgE/Pip domain-containing protein</fullName>
    </submittedName>
</protein>
<keyword evidence="3 5" id="KW-1133">Transmembrane helix</keyword>
<proteinExistence type="predicted"/>
<dbReference type="InterPro" id="IPR017500">
    <property type="entry name" value="Phage_infect_YhgE_N"/>
</dbReference>
<evidence type="ECO:0000256" key="2">
    <source>
        <dbReference type="ARBA" id="ARBA00022692"/>
    </source>
</evidence>
<keyword evidence="2 5" id="KW-0812">Transmembrane</keyword>
<dbReference type="InterPro" id="IPR017501">
    <property type="entry name" value="Phage_infect_YhgE_C"/>
</dbReference>
<dbReference type="NCBIfam" id="TIGR03057">
    <property type="entry name" value="xxxLxxG_by_4"/>
    <property type="match status" value="2"/>
</dbReference>
<dbReference type="PANTHER" id="PTHR43077">
    <property type="entry name" value="TRANSPORT PERMEASE YVFS-RELATED"/>
    <property type="match status" value="1"/>
</dbReference>
<feature type="transmembrane region" description="Helical" evidence="5">
    <location>
        <begin position="530"/>
        <end position="557"/>
    </location>
</feature>
<evidence type="ECO:0000256" key="4">
    <source>
        <dbReference type="ARBA" id="ARBA00023136"/>
    </source>
</evidence>
<dbReference type="EMBL" id="VDFQ02000006">
    <property type="protein sequence ID" value="KAA1419936.1"/>
    <property type="molecule type" value="Genomic_DNA"/>
</dbReference>
<dbReference type="Gene3D" id="1.10.287.950">
    <property type="entry name" value="Methyl-accepting chemotaxis protein"/>
    <property type="match status" value="1"/>
</dbReference>
<dbReference type="Proteomes" id="UP000307768">
    <property type="component" value="Unassembled WGS sequence"/>
</dbReference>
<dbReference type="PANTHER" id="PTHR43077:SF5">
    <property type="entry name" value="PHAGE INFECTION PROTEIN"/>
    <property type="match status" value="1"/>
</dbReference>
<reference evidence="7 8" key="1">
    <citation type="submission" date="2019-09" db="EMBL/GenBank/DDBJ databases">
        <title>Mumia zhuanghuii sp. nov. isolated from the intestinal contents of plateau pika (Ochotona curzoniae) in the Qinghai-Tibet plateau of China.</title>
        <authorList>
            <person name="Tian Z."/>
        </authorList>
    </citation>
    <scope>NUCLEOTIDE SEQUENCE [LARGE SCALE GENOMIC DNA]</scope>
    <source>
        <strain evidence="8">350</strain>
    </source>
</reference>
<evidence type="ECO:0000256" key="3">
    <source>
        <dbReference type="ARBA" id="ARBA00022989"/>
    </source>
</evidence>
<comment type="subcellular location">
    <subcellularLocation>
        <location evidence="1">Membrane</location>
        <topology evidence="1">Multi-pass membrane protein</topology>
    </subcellularLocation>
</comment>
<dbReference type="InterPro" id="IPR051328">
    <property type="entry name" value="T7SS_ABC-Transporter"/>
</dbReference>
<dbReference type="InterPro" id="IPR023908">
    <property type="entry name" value="xxxLxxG_rpt"/>
</dbReference>
<evidence type="ECO:0000259" key="6">
    <source>
        <dbReference type="Pfam" id="PF12698"/>
    </source>
</evidence>
<sequence length="690" mass="72501">MTAALRMAWTEVRRLTTGRLPRLAILALVLIPSLYAGFYLWANHDPYARLASLDAALVVDDRPAKTAQGETIDVGNEVADDLVADGTFTWHRVSDAEAEAGVRDGTYSFSLTITEDFSSALASTSDFEPERGTLVLTTNDANNYLAHTIADQLLLRVSGSIAERVSEQAASTFLLGYSTLHDQLKRAADGVTELTNGLSEAASGADTLHDGAARLASGERSLVNGQEELADGVAEADAGAGRLATGAATLASGLGTLESRTTALPSQTKALSQGARQVADGNARLAEVGDEVGDVADDLEDSLDTVRAEIVTQLADPALGLTPAQQQEVIANLDTLREPLEDAHDQIDGVVRDLDRLRDGSDQVADGARRLHQASRPLVRGITEAHDGSVELRDGTRTLAGGLDAARSGSSRLVEAQRTAARGASQLEEGSGTLATGIDEAHDGAKSLADGLRSGLGQVPDLADDDREDMAQTLASPVTTKNVSQADAGSYGGGLAPFFMGLAAWIGAYVMFLIVRPLSRRGLAARRSPALVALAGWFTPALLSAFQVLVMLGIIRLAVGIDFVNALKVALFLLLVGACFVAIVHALNVWLGAVGQLIGLVLLVVQLVSAGGTFPWQTLPEPLQVVHHLMPMSYAIEGMRHLMYGASLGPVPGDVAVLGGYLLASLALTAWAARVQRTWTPSRIEPELAL</sequence>
<dbReference type="AlphaFoldDB" id="A0A5Q6RPE0"/>
<dbReference type="InterPro" id="IPR013525">
    <property type="entry name" value="ABC2_TM"/>
</dbReference>
<feature type="transmembrane region" description="Helical" evidence="5">
    <location>
        <begin position="597"/>
        <end position="616"/>
    </location>
</feature>
<feature type="transmembrane region" description="Helical" evidence="5">
    <location>
        <begin position="655"/>
        <end position="673"/>
    </location>
</feature>
<evidence type="ECO:0000313" key="7">
    <source>
        <dbReference type="EMBL" id="KAA1419936.1"/>
    </source>
</evidence>
<feature type="transmembrane region" description="Helical" evidence="5">
    <location>
        <begin position="23"/>
        <end position="42"/>
    </location>
</feature>
<keyword evidence="4 5" id="KW-0472">Membrane</keyword>
<evidence type="ECO:0000313" key="8">
    <source>
        <dbReference type="Proteomes" id="UP000307768"/>
    </source>
</evidence>
<name>A0A5Q6RPE0_9ACTN</name>
<feature type="transmembrane region" description="Helical" evidence="5">
    <location>
        <begin position="569"/>
        <end position="590"/>
    </location>
</feature>
<dbReference type="RefSeq" id="WP_149771159.1">
    <property type="nucleotide sequence ID" value="NZ_VDFQ02000006.1"/>
</dbReference>
<dbReference type="NCBIfam" id="TIGR03061">
    <property type="entry name" value="pip_yhgE_Nterm"/>
    <property type="match status" value="1"/>
</dbReference>
<evidence type="ECO:0000256" key="1">
    <source>
        <dbReference type="ARBA" id="ARBA00004141"/>
    </source>
</evidence>
<gene>
    <name evidence="7" type="ORF">FE697_018755</name>
</gene>
<dbReference type="GO" id="GO:0140359">
    <property type="term" value="F:ABC-type transporter activity"/>
    <property type="evidence" value="ECO:0007669"/>
    <property type="project" value="InterPro"/>
</dbReference>
<dbReference type="NCBIfam" id="TIGR03062">
    <property type="entry name" value="pip_yhgE_Cterm"/>
    <property type="match status" value="1"/>
</dbReference>
<accession>A0A5Q6RPE0</accession>
<dbReference type="GO" id="GO:0016020">
    <property type="term" value="C:membrane"/>
    <property type="evidence" value="ECO:0007669"/>
    <property type="project" value="UniProtKB-SubCell"/>
</dbReference>
<dbReference type="SUPFAM" id="SSF58104">
    <property type="entry name" value="Methyl-accepting chemotaxis protein (MCP) signaling domain"/>
    <property type="match status" value="1"/>
</dbReference>
<comment type="caution">
    <text evidence="7">The sequence shown here is derived from an EMBL/GenBank/DDBJ whole genome shotgun (WGS) entry which is preliminary data.</text>
</comment>
<dbReference type="Pfam" id="PF12698">
    <property type="entry name" value="ABC2_membrane_3"/>
    <property type="match status" value="1"/>
</dbReference>